<evidence type="ECO:0000256" key="2">
    <source>
        <dbReference type="ARBA" id="ARBA00022884"/>
    </source>
</evidence>
<dbReference type="InParanoid" id="A0A1X7U3R8"/>
<dbReference type="PANTHER" id="PTHR23236">
    <property type="entry name" value="EUKARYOTIC TRANSLATION INITIATION FACTOR 4B/4H"/>
    <property type="match status" value="1"/>
</dbReference>
<dbReference type="GO" id="GO:0003723">
    <property type="term" value="F:RNA binding"/>
    <property type="evidence" value="ECO:0007669"/>
    <property type="project" value="UniProtKB-UniRule"/>
</dbReference>
<evidence type="ECO:0000256" key="3">
    <source>
        <dbReference type="PROSITE-ProRule" id="PRU00176"/>
    </source>
</evidence>
<dbReference type="AlphaFoldDB" id="A0A1X7U3R8"/>
<feature type="region of interest" description="Disordered" evidence="4">
    <location>
        <begin position="1"/>
        <end position="23"/>
    </location>
</feature>
<organism evidence="6">
    <name type="scientific">Amphimedon queenslandica</name>
    <name type="common">Sponge</name>
    <dbReference type="NCBI Taxonomy" id="400682"/>
    <lineage>
        <taxon>Eukaryota</taxon>
        <taxon>Metazoa</taxon>
        <taxon>Porifera</taxon>
        <taxon>Demospongiae</taxon>
        <taxon>Heteroscleromorpha</taxon>
        <taxon>Haplosclerida</taxon>
        <taxon>Niphatidae</taxon>
        <taxon>Amphimedon</taxon>
    </lineage>
</organism>
<dbReference type="InterPro" id="IPR000504">
    <property type="entry name" value="RRM_dom"/>
</dbReference>
<evidence type="ECO:0000259" key="5">
    <source>
        <dbReference type="PROSITE" id="PS50102"/>
    </source>
</evidence>
<evidence type="ECO:0000256" key="4">
    <source>
        <dbReference type="SAM" id="MobiDB-lite"/>
    </source>
</evidence>
<protein>
    <recommendedName>
        <fullName evidence="5">RRM domain-containing protein</fullName>
    </recommendedName>
</protein>
<dbReference type="InterPro" id="IPR012677">
    <property type="entry name" value="Nucleotide-bd_a/b_plait_sf"/>
</dbReference>
<dbReference type="EnsemblMetazoa" id="Aqu2.1.22184_001">
    <property type="protein sequence ID" value="Aqu2.1.22184_001"/>
    <property type="gene ID" value="Aqu2.1.22184"/>
</dbReference>
<keyword evidence="2 3" id="KW-0694">RNA-binding</keyword>
<dbReference type="OrthoDB" id="4207594at2759"/>
<proteinExistence type="predicted"/>
<dbReference type="PROSITE" id="PS50102">
    <property type="entry name" value="RRM"/>
    <property type="match status" value="1"/>
</dbReference>
<dbReference type="STRING" id="400682.A0A1X7U3R8"/>
<dbReference type="SMART" id="SM00360">
    <property type="entry name" value="RRM"/>
    <property type="match status" value="1"/>
</dbReference>
<feature type="domain" description="RRM" evidence="5">
    <location>
        <begin position="43"/>
        <end position="120"/>
    </location>
</feature>
<evidence type="ECO:0000313" key="6">
    <source>
        <dbReference type="EnsemblMetazoa" id="Aqu2.1.22184_001"/>
    </source>
</evidence>
<sequence>MREERDVRKERKEGQTEYERREGAGVTGWVAGGGGEAEKVEECSIIVGNLSLDCDEDSLYLFFFNSGFKPSATEIIMRDGQSKGFGYADFSNKSVAQNVIKTLSGTVLLGRCVRLDLADSCNRNSTTPRESRFFLTKSSILALPGENLFLVPEKSLSNETEVFGAQRYF</sequence>
<keyword evidence="1" id="KW-0677">Repeat</keyword>
<dbReference type="PANTHER" id="PTHR23236:SF119">
    <property type="entry name" value="NUCLEAR RNA-BINDING PROTEIN SART-3"/>
    <property type="match status" value="1"/>
</dbReference>
<dbReference type="InterPro" id="IPR035979">
    <property type="entry name" value="RBD_domain_sf"/>
</dbReference>
<name>A0A1X7U3R8_AMPQE</name>
<dbReference type="Gene3D" id="3.30.70.330">
    <property type="match status" value="1"/>
</dbReference>
<dbReference type="SUPFAM" id="SSF54928">
    <property type="entry name" value="RNA-binding domain, RBD"/>
    <property type="match status" value="1"/>
</dbReference>
<evidence type="ECO:0000256" key="1">
    <source>
        <dbReference type="ARBA" id="ARBA00022737"/>
    </source>
</evidence>
<reference evidence="6" key="1">
    <citation type="submission" date="2017-05" db="UniProtKB">
        <authorList>
            <consortium name="EnsemblMetazoa"/>
        </authorList>
    </citation>
    <scope>IDENTIFICATION</scope>
</reference>
<dbReference type="Pfam" id="PF00076">
    <property type="entry name" value="RRM_1"/>
    <property type="match status" value="1"/>
</dbReference>
<accession>A0A1X7U3R8</accession>